<dbReference type="STRING" id="1392247.A0A3N4KZ24"/>
<dbReference type="SUPFAM" id="SSF100950">
    <property type="entry name" value="NagB/RpiA/CoA transferase-like"/>
    <property type="match status" value="1"/>
</dbReference>
<feature type="compositionally biased region" description="Pro residues" evidence="10">
    <location>
        <begin position="1"/>
        <end position="22"/>
    </location>
</feature>
<evidence type="ECO:0000313" key="12">
    <source>
        <dbReference type="Proteomes" id="UP000277580"/>
    </source>
</evidence>
<evidence type="ECO:0000256" key="7">
    <source>
        <dbReference type="ARBA" id="ARBA00044356"/>
    </source>
</evidence>
<dbReference type="AlphaFoldDB" id="A0A3N4KZ24"/>
<dbReference type="InterPro" id="IPR042529">
    <property type="entry name" value="IF_2B-like_C"/>
</dbReference>
<keyword evidence="3" id="KW-0963">Cytoplasm</keyword>
<evidence type="ECO:0000256" key="9">
    <source>
        <dbReference type="RuleBase" id="RU003814"/>
    </source>
</evidence>
<feature type="compositionally biased region" description="Basic and acidic residues" evidence="10">
    <location>
        <begin position="57"/>
        <end position="82"/>
    </location>
</feature>
<evidence type="ECO:0000256" key="3">
    <source>
        <dbReference type="ARBA" id="ARBA00022490"/>
    </source>
</evidence>
<protein>
    <recommendedName>
        <fullName evidence="6">Translation initiation factor eIF2B subunit delta</fullName>
    </recommendedName>
    <alternativeName>
        <fullName evidence="7">eIF2B GDP-GTP exchange factor subunit delta</fullName>
    </alternativeName>
</protein>
<dbReference type="FunCoup" id="A0A3N4KZ24">
    <property type="interactions" value="821"/>
</dbReference>
<organism evidence="11 12">
    <name type="scientific">Morchella conica CCBAS932</name>
    <dbReference type="NCBI Taxonomy" id="1392247"/>
    <lineage>
        <taxon>Eukaryota</taxon>
        <taxon>Fungi</taxon>
        <taxon>Dikarya</taxon>
        <taxon>Ascomycota</taxon>
        <taxon>Pezizomycotina</taxon>
        <taxon>Pezizomycetes</taxon>
        <taxon>Pezizales</taxon>
        <taxon>Morchellaceae</taxon>
        <taxon>Morchella</taxon>
    </lineage>
</organism>
<dbReference type="PANTHER" id="PTHR10233:SF14">
    <property type="entry name" value="TRANSLATION INITIATION FACTOR EIF-2B SUBUNIT DELTA"/>
    <property type="match status" value="1"/>
</dbReference>
<keyword evidence="4" id="KW-0396">Initiation factor</keyword>
<dbReference type="Gene3D" id="3.40.50.10470">
    <property type="entry name" value="Translation initiation factor eif-2b, domain 2"/>
    <property type="match status" value="1"/>
</dbReference>
<proteinExistence type="inferred from homology"/>
<reference evidence="11 12" key="1">
    <citation type="journal article" date="2018" name="Nat. Ecol. Evol.">
        <title>Pezizomycetes genomes reveal the molecular basis of ectomycorrhizal truffle lifestyle.</title>
        <authorList>
            <person name="Murat C."/>
            <person name="Payen T."/>
            <person name="Noel B."/>
            <person name="Kuo A."/>
            <person name="Morin E."/>
            <person name="Chen J."/>
            <person name="Kohler A."/>
            <person name="Krizsan K."/>
            <person name="Balestrini R."/>
            <person name="Da Silva C."/>
            <person name="Montanini B."/>
            <person name="Hainaut M."/>
            <person name="Levati E."/>
            <person name="Barry K.W."/>
            <person name="Belfiori B."/>
            <person name="Cichocki N."/>
            <person name="Clum A."/>
            <person name="Dockter R.B."/>
            <person name="Fauchery L."/>
            <person name="Guy J."/>
            <person name="Iotti M."/>
            <person name="Le Tacon F."/>
            <person name="Lindquist E.A."/>
            <person name="Lipzen A."/>
            <person name="Malagnac F."/>
            <person name="Mello A."/>
            <person name="Molinier V."/>
            <person name="Miyauchi S."/>
            <person name="Poulain J."/>
            <person name="Riccioni C."/>
            <person name="Rubini A."/>
            <person name="Sitrit Y."/>
            <person name="Splivallo R."/>
            <person name="Traeger S."/>
            <person name="Wang M."/>
            <person name="Zifcakova L."/>
            <person name="Wipf D."/>
            <person name="Zambonelli A."/>
            <person name="Paolocci F."/>
            <person name="Nowrousian M."/>
            <person name="Ottonello S."/>
            <person name="Baldrian P."/>
            <person name="Spatafora J.W."/>
            <person name="Henrissat B."/>
            <person name="Nagy L.G."/>
            <person name="Aury J.M."/>
            <person name="Wincker P."/>
            <person name="Grigoriev I.V."/>
            <person name="Bonfante P."/>
            <person name="Martin F.M."/>
        </authorList>
    </citation>
    <scope>NUCLEOTIDE SEQUENCE [LARGE SCALE GENOMIC DNA]</scope>
    <source>
        <strain evidence="11 12">CCBAS932</strain>
    </source>
</reference>
<keyword evidence="5" id="KW-0648">Protein biosynthesis</keyword>
<gene>
    <name evidence="11" type="ORF">P167DRAFT_532765</name>
</gene>
<dbReference type="OrthoDB" id="10254737at2759"/>
<dbReference type="Proteomes" id="UP000277580">
    <property type="component" value="Unassembled WGS sequence"/>
</dbReference>
<dbReference type="InterPro" id="IPR000649">
    <property type="entry name" value="IF-2B-related"/>
</dbReference>
<dbReference type="PANTHER" id="PTHR10233">
    <property type="entry name" value="TRANSLATION INITIATION FACTOR EIF-2B"/>
    <property type="match status" value="1"/>
</dbReference>
<feature type="compositionally biased region" description="Low complexity" evidence="10">
    <location>
        <begin position="46"/>
        <end position="55"/>
    </location>
</feature>
<evidence type="ECO:0000256" key="2">
    <source>
        <dbReference type="ARBA" id="ARBA00007251"/>
    </source>
</evidence>
<dbReference type="InParanoid" id="A0A3N4KZ24"/>
<keyword evidence="12" id="KW-1185">Reference proteome</keyword>
<evidence type="ECO:0000256" key="5">
    <source>
        <dbReference type="ARBA" id="ARBA00022917"/>
    </source>
</evidence>
<evidence type="ECO:0000313" key="11">
    <source>
        <dbReference type="EMBL" id="RPB15824.1"/>
    </source>
</evidence>
<evidence type="ECO:0000256" key="10">
    <source>
        <dbReference type="SAM" id="MobiDB-lite"/>
    </source>
</evidence>
<evidence type="ECO:0000256" key="6">
    <source>
        <dbReference type="ARBA" id="ARBA00044147"/>
    </source>
</evidence>
<comment type="similarity">
    <text evidence="2 9">Belongs to the eIF-2B alpha/beta/delta subunits family.</text>
</comment>
<sequence>MVDPTPPSGSAATPPPAPPAPKATPKAALKLAKEPKAPKPVKDQKTAAPTAAAAAGDGKRELTPKELKEKKKAEKAARRAETKGTSGAPPSAQAGHKPKEASAGNKGGAKVTVQQPATSSGGIVKTIYVTSGGSGNQPVKTVAKEVEVIVEPAKDRGLVGLLKDLSVEQNEKKKGPVFGLGHAHVDVHPAILTLGMQINQYVLSGSTARCIGFLLAMKRVIQDYETPPASSLSRHLPGHYLSHQIAYLLSARPMSTAMGNTIRWLKQEISTLPPDQTQEASKKHLVERIENFIREKLTVADDMIVKTTVDKYIRTGDTILTYGKSQVVERALLEAHRQGRIFSVIVVDNRPLLEGKNLLQGIAEAGIRCEYVHLYGLEHSIPSATRVLLGAHAIMADGALYSRSGTAIVATTAREFGIPVVVCCESIKFSDKINLDGIVSNELGDPELLVNMSDTKAREMGPLQGWKEINNMRIESFRYDVTPSDCIKAVVCEHGCVAPKSVASVLRSSMAAAAAGSAA</sequence>
<dbReference type="InterPro" id="IPR037171">
    <property type="entry name" value="NagB/RpiA_transferase-like"/>
</dbReference>
<feature type="compositionally biased region" description="Basic and acidic residues" evidence="10">
    <location>
        <begin position="31"/>
        <end position="45"/>
    </location>
</feature>
<evidence type="ECO:0000256" key="1">
    <source>
        <dbReference type="ARBA" id="ARBA00004514"/>
    </source>
</evidence>
<dbReference type="EMBL" id="ML119111">
    <property type="protein sequence ID" value="RPB15824.1"/>
    <property type="molecule type" value="Genomic_DNA"/>
</dbReference>
<comment type="subunit">
    <text evidence="8">Component of the translation initiation factor 2B (eIF2B) complex which is a heterodecamer of two sets of five different subunits: alpha, beta, gamma, delta and epsilon. Subunits alpha, beta and delta comprise a regulatory subcomplex and subunits epsilon and gamma comprise a catalytic subcomplex. Within the complex, the hexameric regulatory complex resides at the center, with the two heterodimeric catalytic subcomplexes bound on opposite sides.</text>
</comment>
<dbReference type="GO" id="GO:0005829">
    <property type="term" value="C:cytosol"/>
    <property type="evidence" value="ECO:0007669"/>
    <property type="project" value="UniProtKB-SubCell"/>
</dbReference>
<evidence type="ECO:0000256" key="4">
    <source>
        <dbReference type="ARBA" id="ARBA00022540"/>
    </source>
</evidence>
<dbReference type="Pfam" id="PF01008">
    <property type="entry name" value="IF-2B"/>
    <property type="match status" value="1"/>
</dbReference>
<evidence type="ECO:0000256" key="8">
    <source>
        <dbReference type="ARBA" id="ARBA00046432"/>
    </source>
</evidence>
<accession>A0A3N4KZ24</accession>
<feature type="region of interest" description="Disordered" evidence="10">
    <location>
        <begin position="1"/>
        <end position="116"/>
    </location>
</feature>
<name>A0A3N4KZ24_9PEZI</name>
<dbReference type="GO" id="GO:0003743">
    <property type="term" value="F:translation initiation factor activity"/>
    <property type="evidence" value="ECO:0007669"/>
    <property type="project" value="UniProtKB-KW"/>
</dbReference>
<comment type="subcellular location">
    <subcellularLocation>
        <location evidence="1">Cytoplasm</location>
        <location evidence="1">Cytosol</location>
    </subcellularLocation>
</comment>